<protein>
    <recommendedName>
        <fullName evidence="1">Sulfatase-modifying factor enzyme-like domain-containing protein</fullName>
    </recommendedName>
</protein>
<dbReference type="InterPro" id="IPR005532">
    <property type="entry name" value="SUMF_dom"/>
</dbReference>
<dbReference type="GO" id="GO:0120147">
    <property type="term" value="F:formylglycine-generating oxidase activity"/>
    <property type="evidence" value="ECO:0007669"/>
    <property type="project" value="TreeGrafter"/>
</dbReference>
<dbReference type="Proteomes" id="UP000239007">
    <property type="component" value="Unassembled WGS sequence"/>
</dbReference>
<evidence type="ECO:0000313" key="2">
    <source>
        <dbReference type="EMBL" id="PQJ54966.1"/>
    </source>
</evidence>
<dbReference type="PANTHER" id="PTHR23150:SF19">
    <property type="entry name" value="FORMYLGLYCINE-GENERATING ENZYME"/>
    <property type="match status" value="1"/>
</dbReference>
<dbReference type="PANTHER" id="PTHR23150">
    <property type="entry name" value="SULFATASE MODIFYING FACTOR 1, 2"/>
    <property type="match status" value="1"/>
</dbReference>
<accession>A0A2S7UY92</accession>
<dbReference type="InterPro" id="IPR042095">
    <property type="entry name" value="SUMF_sf"/>
</dbReference>
<dbReference type="SUPFAM" id="SSF56436">
    <property type="entry name" value="C-type lectin-like"/>
    <property type="match status" value="1"/>
</dbReference>
<comment type="caution">
    <text evidence="2">The sequence shown here is derived from an EMBL/GenBank/DDBJ whole genome shotgun (WGS) entry which is preliminary data.</text>
</comment>
<organism evidence="2 3">
    <name type="scientific">Psychrosphaera saromensis</name>
    <dbReference type="NCBI Taxonomy" id="716813"/>
    <lineage>
        <taxon>Bacteria</taxon>
        <taxon>Pseudomonadati</taxon>
        <taxon>Pseudomonadota</taxon>
        <taxon>Gammaproteobacteria</taxon>
        <taxon>Alteromonadales</taxon>
        <taxon>Pseudoalteromonadaceae</taxon>
        <taxon>Psychrosphaera</taxon>
    </lineage>
</organism>
<dbReference type="Gene3D" id="3.90.1580.10">
    <property type="entry name" value="paralog of FGE (formylglycine-generating enzyme)"/>
    <property type="match status" value="1"/>
</dbReference>
<dbReference type="Pfam" id="PF03781">
    <property type="entry name" value="FGE-sulfatase"/>
    <property type="match status" value="1"/>
</dbReference>
<sequence length="461" mass="53375">MNLEQLKSYANDTTSKWLLLQQALDTASESNTNTLQNEQDSLISHLRQQYERARTEELIVFDRLIKKEAELDYKQYLAERKFEVDYLHQCDRMSSRRQCEEKARVEVLNKAGKQGSSIIINSTTDITTVRTEASSGIANSSEFKEQTNMRSFANIISYDILESHQKHGSTEYQRLWFIKIQVHVSAKRNESLYQQILDKHKERFESYLSANSILHDITANKRERYVETIERVNLVMIKIPSGQYQMGSDRGESNERPVQIKNVTAFYMSETEVTKALYDLCIQSKICKGKLGSELSTQEKNQPQADVSWYDIQQDFLPWLSLKTGRDYRLPTEVEWEYAARADSESDYFFGDNVNELCTYANAGEARIDQNRCDDGHVKKVAEVKQFQPNEFGLFDILGNVSEWTSTCWHLYGKAPMSCNRGTVRGGSWYDQGFYLRSASRKARAKNTRLDTLGFRLVYSD</sequence>
<gene>
    <name evidence="2" type="ORF">BTO11_15760</name>
</gene>
<reference evidence="2 3" key="1">
    <citation type="submission" date="2016-12" db="EMBL/GenBank/DDBJ databases">
        <title>Diversity of luminous bacteria.</title>
        <authorList>
            <person name="Yoshizawa S."/>
            <person name="Kogure K."/>
        </authorList>
    </citation>
    <scope>NUCLEOTIDE SEQUENCE [LARGE SCALE GENOMIC DNA]</scope>
    <source>
        <strain evidence="2 3">SA4-48</strain>
    </source>
</reference>
<dbReference type="EMBL" id="MSCH01000003">
    <property type="protein sequence ID" value="PQJ54966.1"/>
    <property type="molecule type" value="Genomic_DNA"/>
</dbReference>
<dbReference type="InterPro" id="IPR051043">
    <property type="entry name" value="Sulfatase_Mod_Factor_Kinase"/>
</dbReference>
<keyword evidence="3" id="KW-1185">Reference proteome</keyword>
<dbReference type="AlphaFoldDB" id="A0A2S7UY92"/>
<name>A0A2S7UY92_9GAMM</name>
<evidence type="ECO:0000313" key="3">
    <source>
        <dbReference type="Proteomes" id="UP000239007"/>
    </source>
</evidence>
<proteinExistence type="predicted"/>
<dbReference type="InterPro" id="IPR016187">
    <property type="entry name" value="CTDL_fold"/>
</dbReference>
<feature type="domain" description="Sulfatase-modifying factor enzyme-like" evidence="1">
    <location>
        <begin position="236"/>
        <end position="458"/>
    </location>
</feature>
<evidence type="ECO:0000259" key="1">
    <source>
        <dbReference type="Pfam" id="PF03781"/>
    </source>
</evidence>